<keyword evidence="2" id="KW-0614">Plasmid</keyword>
<dbReference type="InterPro" id="IPR036812">
    <property type="entry name" value="NAD(P)_OxRdtase_dom_sf"/>
</dbReference>
<keyword evidence="3" id="KW-1185">Reference proteome</keyword>
<evidence type="ECO:0000313" key="3">
    <source>
        <dbReference type="Proteomes" id="UP000317835"/>
    </source>
</evidence>
<proteinExistence type="predicted"/>
<dbReference type="AlphaFoldDB" id="A0A518HE17"/>
<dbReference type="InterPro" id="IPR023210">
    <property type="entry name" value="NADP_OxRdtase_dom"/>
</dbReference>
<keyword evidence="2" id="KW-0560">Oxidoreductase</keyword>
<dbReference type="EC" id="1.1.1.-" evidence="2"/>
<dbReference type="Gene3D" id="3.20.20.100">
    <property type="entry name" value="NADP-dependent oxidoreductase domain"/>
    <property type="match status" value="1"/>
</dbReference>
<dbReference type="PANTHER" id="PTHR43312">
    <property type="entry name" value="D-THREO-ALDOSE 1-DEHYDROGENASE"/>
    <property type="match status" value="1"/>
</dbReference>
<feature type="domain" description="NADP-dependent oxidoreductase" evidence="1">
    <location>
        <begin position="62"/>
        <end position="240"/>
    </location>
</feature>
<geneLocation type="plasmid" evidence="3">
    <name>pelp_1</name>
</geneLocation>
<dbReference type="RefSeq" id="WP_197447175.1">
    <property type="nucleotide sequence ID" value="NZ_CP036427.1"/>
</dbReference>
<dbReference type="SUPFAM" id="SSF51430">
    <property type="entry name" value="NAD(P)-linked oxidoreductase"/>
    <property type="match status" value="1"/>
</dbReference>
<dbReference type="CDD" id="cd19100">
    <property type="entry name" value="AKR_unchar"/>
    <property type="match status" value="1"/>
</dbReference>
<organism evidence="2 3">
    <name type="scientific">Tautonia plasticadhaerens</name>
    <dbReference type="NCBI Taxonomy" id="2527974"/>
    <lineage>
        <taxon>Bacteria</taxon>
        <taxon>Pseudomonadati</taxon>
        <taxon>Planctomycetota</taxon>
        <taxon>Planctomycetia</taxon>
        <taxon>Isosphaerales</taxon>
        <taxon>Isosphaeraceae</taxon>
        <taxon>Tautonia</taxon>
    </lineage>
</organism>
<dbReference type="Proteomes" id="UP000317835">
    <property type="component" value="Plasmid pElP_1"/>
</dbReference>
<name>A0A518HE17_9BACT</name>
<gene>
    <name evidence="2" type="primary">yhdN</name>
    <name evidence="2" type="ORF">ElP_70620</name>
</gene>
<dbReference type="KEGG" id="tpla:ElP_70620"/>
<protein>
    <submittedName>
        <fullName evidence="2">General stress protein 69</fullName>
        <ecNumber evidence="2">1.1.1.-</ecNumber>
    </submittedName>
</protein>
<dbReference type="GO" id="GO:0016491">
    <property type="term" value="F:oxidoreductase activity"/>
    <property type="evidence" value="ECO:0007669"/>
    <property type="project" value="UniProtKB-KW"/>
</dbReference>
<evidence type="ECO:0000313" key="2">
    <source>
        <dbReference type="EMBL" id="QDV39099.1"/>
    </source>
</evidence>
<dbReference type="EMBL" id="CP036427">
    <property type="protein sequence ID" value="QDV39099.1"/>
    <property type="molecule type" value="Genomic_DNA"/>
</dbReference>
<dbReference type="InterPro" id="IPR053135">
    <property type="entry name" value="AKR2_Oxidoreductase"/>
</dbReference>
<dbReference type="PANTHER" id="PTHR43312:SF1">
    <property type="entry name" value="NADP-DEPENDENT OXIDOREDUCTASE DOMAIN-CONTAINING PROTEIN"/>
    <property type="match status" value="1"/>
</dbReference>
<reference evidence="2 3" key="1">
    <citation type="submission" date="2019-02" db="EMBL/GenBank/DDBJ databases">
        <title>Deep-cultivation of Planctomycetes and their phenomic and genomic characterization uncovers novel biology.</title>
        <authorList>
            <person name="Wiegand S."/>
            <person name="Jogler M."/>
            <person name="Boedeker C."/>
            <person name="Pinto D."/>
            <person name="Vollmers J."/>
            <person name="Rivas-Marin E."/>
            <person name="Kohn T."/>
            <person name="Peeters S.H."/>
            <person name="Heuer A."/>
            <person name="Rast P."/>
            <person name="Oberbeckmann S."/>
            <person name="Bunk B."/>
            <person name="Jeske O."/>
            <person name="Meyerdierks A."/>
            <person name="Storesund J.E."/>
            <person name="Kallscheuer N."/>
            <person name="Luecker S."/>
            <person name="Lage O.M."/>
            <person name="Pohl T."/>
            <person name="Merkel B.J."/>
            <person name="Hornburger P."/>
            <person name="Mueller R.-W."/>
            <person name="Bruemmer F."/>
            <person name="Labrenz M."/>
            <person name="Spormann A.M."/>
            <person name="Op den Camp H."/>
            <person name="Overmann J."/>
            <person name="Amann R."/>
            <person name="Jetten M.S.M."/>
            <person name="Mascher T."/>
            <person name="Medema M.H."/>
            <person name="Devos D.P."/>
            <person name="Kaster A.-K."/>
            <person name="Ovreas L."/>
            <person name="Rohde M."/>
            <person name="Galperin M.Y."/>
            <person name="Jogler C."/>
        </authorList>
    </citation>
    <scope>NUCLEOTIDE SEQUENCE [LARGE SCALE GENOMIC DNA]</scope>
    <source>
        <strain evidence="2 3">ElP</strain>
        <plasmid evidence="3">pelp_1</plasmid>
    </source>
</reference>
<sequence length="325" mass="35785">MRRRTLIGGLVGGFGAALGGRAIRAQQPAPEAGEIPKRAFGKTGVELTVIGLASGRFPLIASDEEAIALTRRAVELGINYFDTAHSYWGGHSEEIYGKVLPAVRQQVFLTTKSTQRTRREAEAELDLSLRRLGTDYVDLWQVHGIRNRGEVEQVFAPGGAIEAFEAAKKAGKCRFIGFTGHSDPEAHLAMLRAYDRWDSILMPLHVADPHFMSFERQVLPVAVERGMGIQGMKNLANAKLLQGFSVKECLSYVLSLPIHCTAVGCTTIGQLEDDVRIAQALEPLDDQRMAALRQRAEGLQGPQLEDWKEEPTKVGLLERPRYRGG</sequence>
<evidence type="ECO:0000259" key="1">
    <source>
        <dbReference type="Pfam" id="PF00248"/>
    </source>
</evidence>
<accession>A0A518HE17</accession>
<dbReference type="Pfam" id="PF00248">
    <property type="entry name" value="Aldo_ket_red"/>
    <property type="match status" value="1"/>
</dbReference>